<protein>
    <submittedName>
        <fullName evidence="1">Uncharacterized protein</fullName>
    </submittedName>
</protein>
<dbReference type="EMBL" id="SGPL01000159">
    <property type="protein sequence ID" value="THH16422.1"/>
    <property type="molecule type" value="Genomic_DNA"/>
</dbReference>
<evidence type="ECO:0000313" key="2">
    <source>
        <dbReference type="Proteomes" id="UP000310158"/>
    </source>
</evidence>
<proteinExistence type="predicted"/>
<accession>A0A4S4LVD6</accession>
<reference evidence="1 2" key="1">
    <citation type="submission" date="2019-02" db="EMBL/GenBank/DDBJ databases">
        <title>Genome sequencing of the rare red list fungi Bondarzewia mesenterica.</title>
        <authorList>
            <person name="Buettner E."/>
            <person name="Kellner H."/>
        </authorList>
    </citation>
    <scope>NUCLEOTIDE SEQUENCE [LARGE SCALE GENOMIC DNA]</scope>
    <source>
        <strain evidence="1 2">DSM 108281</strain>
    </source>
</reference>
<gene>
    <name evidence="1" type="ORF">EW146_g4218</name>
</gene>
<organism evidence="1 2">
    <name type="scientific">Bondarzewia mesenterica</name>
    <dbReference type="NCBI Taxonomy" id="1095465"/>
    <lineage>
        <taxon>Eukaryota</taxon>
        <taxon>Fungi</taxon>
        <taxon>Dikarya</taxon>
        <taxon>Basidiomycota</taxon>
        <taxon>Agaricomycotina</taxon>
        <taxon>Agaricomycetes</taxon>
        <taxon>Russulales</taxon>
        <taxon>Bondarzewiaceae</taxon>
        <taxon>Bondarzewia</taxon>
    </lineage>
</organism>
<dbReference type="Proteomes" id="UP000310158">
    <property type="component" value="Unassembled WGS sequence"/>
</dbReference>
<comment type="caution">
    <text evidence="1">The sequence shown here is derived from an EMBL/GenBank/DDBJ whole genome shotgun (WGS) entry which is preliminary data.</text>
</comment>
<dbReference type="AlphaFoldDB" id="A0A4S4LVD6"/>
<name>A0A4S4LVD6_9AGAM</name>
<sequence>MAARRTCQLPRLLLPDELFSGLKRSSQASSFIVRSHHTISRPMANDIGQRGKNSKWEARWRVRRIDFSLRINAPNTEYAPSTGTVTEIL</sequence>
<keyword evidence="2" id="KW-1185">Reference proteome</keyword>
<evidence type="ECO:0000313" key="1">
    <source>
        <dbReference type="EMBL" id="THH16422.1"/>
    </source>
</evidence>